<accession>A0ABR0JFM6</accession>
<keyword evidence="5 7" id="KW-0472">Membrane</keyword>
<dbReference type="EMBL" id="JAVRRF010000007">
    <property type="protein sequence ID" value="KAK5063503.1"/>
    <property type="molecule type" value="Genomic_DNA"/>
</dbReference>
<feature type="transmembrane region" description="Helical" evidence="7">
    <location>
        <begin position="496"/>
        <end position="516"/>
    </location>
</feature>
<dbReference type="InterPro" id="IPR001248">
    <property type="entry name" value="Pur-cyt_permease"/>
</dbReference>
<protein>
    <recommendedName>
        <fullName evidence="10">NCS1 nucleoside transporter</fullName>
    </recommendedName>
</protein>
<evidence type="ECO:0000313" key="8">
    <source>
        <dbReference type="EMBL" id="KAK5063503.1"/>
    </source>
</evidence>
<feature type="transmembrane region" description="Helical" evidence="7">
    <location>
        <begin position="410"/>
        <end position="434"/>
    </location>
</feature>
<evidence type="ECO:0000256" key="1">
    <source>
        <dbReference type="ARBA" id="ARBA00004141"/>
    </source>
</evidence>
<organism evidence="8 9">
    <name type="scientific">Exophiala sideris</name>
    <dbReference type="NCBI Taxonomy" id="1016849"/>
    <lineage>
        <taxon>Eukaryota</taxon>
        <taxon>Fungi</taxon>
        <taxon>Dikarya</taxon>
        <taxon>Ascomycota</taxon>
        <taxon>Pezizomycotina</taxon>
        <taxon>Eurotiomycetes</taxon>
        <taxon>Chaetothyriomycetidae</taxon>
        <taxon>Chaetothyriales</taxon>
        <taxon>Herpotrichiellaceae</taxon>
        <taxon>Exophiala</taxon>
    </lineage>
</organism>
<evidence type="ECO:0000256" key="4">
    <source>
        <dbReference type="ARBA" id="ARBA00022989"/>
    </source>
</evidence>
<name>A0ABR0JFM6_9EURO</name>
<evidence type="ECO:0000256" key="7">
    <source>
        <dbReference type="SAM" id="Phobius"/>
    </source>
</evidence>
<feature type="transmembrane region" description="Helical" evidence="7">
    <location>
        <begin position="385"/>
        <end position="404"/>
    </location>
</feature>
<dbReference type="PANTHER" id="PTHR30618">
    <property type="entry name" value="NCS1 FAMILY PURINE/PYRIMIDINE TRANSPORTER"/>
    <property type="match status" value="1"/>
</dbReference>
<feature type="transmembrane region" description="Helical" evidence="7">
    <location>
        <begin position="303"/>
        <end position="327"/>
    </location>
</feature>
<feature type="transmembrane region" description="Helical" evidence="7">
    <location>
        <begin position="149"/>
        <end position="175"/>
    </location>
</feature>
<feature type="transmembrane region" description="Helical" evidence="7">
    <location>
        <begin position="221"/>
        <end position="240"/>
    </location>
</feature>
<evidence type="ECO:0000256" key="5">
    <source>
        <dbReference type="ARBA" id="ARBA00023136"/>
    </source>
</evidence>
<evidence type="ECO:0008006" key="10">
    <source>
        <dbReference type="Google" id="ProtNLM"/>
    </source>
</evidence>
<keyword evidence="3 7" id="KW-0812">Transmembrane</keyword>
<comment type="subcellular location">
    <subcellularLocation>
        <location evidence="1">Membrane</location>
        <topology evidence="1">Multi-pass membrane protein</topology>
    </subcellularLocation>
</comment>
<evidence type="ECO:0000313" key="9">
    <source>
        <dbReference type="Proteomes" id="UP001345691"/>
    </source>
</evidence>
<comment type="caution">
    <text evidence="8">The sequence shown here is derived from an EMBL/GenBank/DDBJ whole genome shotgun (WGS) entry which is preliminary data.</text>
</comment>
<comment type="similarity">
    <text evidence="2">Belongs to the purine-cytosine permease (2.A.39) family.</text>
</comment>
<evidence type="ECO:0000256" key="2">
    <source>
        <dbReference type="ARBA" id="ARBA00008974"/>
    </source>
</evidence>
<sequence length="592" mass="66288">MPRRETFLAVPLPNLPQWKENCKAVWHARGLKDKALTVKHITELPPQDTIFAHGTSWSNKDLDPVPPEQRTWRNWDFITYWCSDQFTIATWSFGAILVGQGFTFREIIPITFCGFLLTGVVVTLCGHIATNYHIGFPLSTRMSWGMRGGYFPVLIRAFMALMWLAILNLMLRAIWPDFDNIPNALPESAGITSADLLCYFILLIIQTPLTLIPMYKLKWYFLLKAILSPGVFIGMMIWALKNAPDGGPLVTQGAKLEGSAWDQNWTRVKAFGTAAGYFATITTNIPDFVRFAKRPGNTWVQSLALPCTGILPVICSVITCSATMKMWDQAYWQPADILAHCENRGAVFIAAVVWIIATIGVNLSANTITVAIALSSFWPKYINNVRGSLIVALLSVIICPWKIVYSAGSFYNFLGAYPSLLGPVSGILMADYWLVRRRSIDVRHLYVLRGGKFWFWNGVNWRAYAAFLCAYVPNLPGFISQVNPEIKNVQPYTYDLNWIFAIVVSVLSFWLLNIIFPPKYSLSGEAVHPDTVVDWTTRERVGDWTGVPGFEDEVHGQAVVTSEIIGEEVDEKDTSANVGRTDTSLSSIGKTV</sequence>
<feature type="transmembrane region" description="Helical" evidence="7">
    <location>
        <begin position="196"/>
        <end position="215"/>
    </location>
</feature>
<dbReference type="Pfam" id="PF02133">
    <property type="entry name" value="Transp_cyt_pur"/>
    <property type="match status" value="1"/>
</dbReference>
<gene>
    <name evidence="8" type="ORF">LTR69_004209</name>
</gene>
<dbReference type="InterPro" id="IPR045225">
    <property type="entry name" value="Uracil/uridine/allantoin_perm"/>
</dbReference>
<keyword evidence="9" id="KW-1185">Reference proteome</keyword>
<feature type="region of interest" description="Disordered" evidence="6">
    <location>
        <begin position="571"/>
        <end position="592"/>
    </location>
</feature>
<reference evidence="8 9" key="1">
    <citation type="submission" date="2023-08" db="EMBL/GenBank/DDBJ databases">
        <title>Black Yeasts Isolated from many extreme environments.</title>
        <authorList>
            <person name="Coleine C."/>
            <person name="Stajich J.E."/>
            <person name="Selbmann L."/>
        </authorList>
    </citation>
    <scope>NUCLEOTIDE SEQUENCE [LARGE SCALE GENOMIC DNA]</scope>
    <source>
        <strain evidence="8 9">CCFEE 6328</strain>
    </source>
</reference>
<evidence type="ECO:0000256" key="3">
    <source>
        <dbReference type="ARBA" id="ARBA00022692"/>
    </source>
</evidence>
<feature type="transmembrane region" description="Helical" evidence="7">
    <location>
        <begin position="347"/>
        <end position="373"/>
    </location>
</feature>
<feature type="compositionally biased region" description="Polar residues" evidence="6">
    <location>
        <begin position="575"/>
        <end position="592"/>
    </location>
</feature>
<proteinExistence type="inferred from homology"/>
<feature type="transmembrane region" description="Helical" evidence="7">
    <location>
        <begin position="107"/>
        <end position="129"/>
    </location>
</feature>
<dbReference type="PANTHER" id="PTHR30618:SF0">
    <property type="entry name" value="PURINE-URACIL PERMEASE NCS1"/>
    <property type="match status" value="1"/>
</dbReference>
<dbReference type="Proteomes" id="UP001345691">
    <property type="component" value="Unassembled WGS sequence"/>
</dbReference>
<dbReference type="Gene3D" id="1.10.4160.10">
    <property type="entry name" value="Hydantoin permease"/>
    <property type="match status" value="1"/>
</dbReference>
<keyword evidence="4 7" id="KW-1133">Transmembrane helix</keyword>
<evidence type="ECO:0000256" key="6">
    <source>
        <dbReference type="SAM" id="MobiDB-lite"/>
    </source>
</evidence>